<comment type="caution">
    <text evidence="5">The sequence shown here is derived from an EMBL/GenBank/DDBJ whole genome shotgun (WGS) entry which is preliminary data.</text>
</comment>
<feature type="transmembrane region" description="Helical" evidence="3">
    <location>
        <begin position="152"/>
        <end position="172"/>
    </location>
</feature>
<dbReference type="CDD" id="cd01949">
    <property type="entry name" value="GGDEF"/>
    <property type="match status" value="1"/>
</dbReference>
<feature type="domain" description="GGDEF" evidence="4">
    <location>
        <begin position="250"/>
        <end position="382"/>
    </location>
</feature>
<keyword evidence="3" id="KW-0812">Transmembrane</keyword>
<dbReference type="FunFam" id="3.30.70.270:FF:000001">
    <property type="entry name" value="Diguanylate cyclase domain protein"/>
    <property type="match status" value="1"/>
</dbReference>
<dbReference type="RefSeq" id="WP_119813018.1">
    <property type="nucleotide sequence ID" value="NZ_QYUP01000179.1"/>
</dbReference>
<dbReference type="InterPro" id="IPR043128">
    <property type="entry name" value="Rev_trsase/Diguanyl_cyclase"/>
</dbReference>
<dbReference type="SMART" id="SM00267">
    <property type="entry name" value="GGDEF"/>
    <property type="match status" value="1"/>
</dbReference>
<proteinExistence type="predicted"/>
<dbReference type="Gene3D" id="3.30.70.270">
    <property type="match status" value="1"/>
</dbReference>
<keyword evidence="3" id="KW-0472">Membrane</keyword>
<keyword evidence="3" id="KW-1133">Transmembrane helix</keyword>
<dbReference type="EC" id="2.7.7.65" evidence="1"/>
<protein>
    <recommendedName>
        <fullName evidence="1">diguanylate cyclase</fullName>
        <ecNumber evidence="1">2.7.7.65</ecNumber>
    </recommendedName>
</protein>
<evidence type="ECO:0000256" key="1">
    <source>
        <dbReference type="ARBA" id="ARBA00012528"/>
    </source>
</evidence>
<reference evidence="5 6" key="1">
    <citation type="submission" date="2018-09" db="EMBL/GenBank/DDBJ databases">
        <authorList>
            <person name="Zhu H."/>
        </authorList>
    </citation>
    <scope>NUCLEOTIDE SEQUENCE [LARGE SCALE GENOMIC DNA]</scope>
    <source>
        <strain evidence="5 6">K1S02-61</strain>
    </source>
</reference>
<dbReference type="GO" id="GO:0005886">
    <property type="term" value="C:plasma membrane"/>
    <property type="evidence" value="ECO:0007669"/>
    <property type="project" value="TreeGrafter"/>
</dbReference>
<evidence type="ECO:0000313" key="6">
    <source>
        <dbReference type="Proteomes" id="UP000284006"/>
    </source>
</evidence>
<comment type="catalytic activity">
    <reaction evidence="2">
        <text>2 GTP = 3',3'-c-di-GMP + 2 diphosphate</text>
        <dbReference type="Rhea" id="RHEA:24898"/>
        <dbReference type="ChEBI" id="CHEBI:33019"/>
        <dbReference type="ChEBI" id="CHEBI:37565"/>
        <dbReference type="ChEBI" id="CHEBI:58805"/>
        <dbReference type="EC" id="2.7.7.65"/>
    </reaction>
</comment>
<dbReference type="Proteomes" id="UP000284006">
    <property type="component" value="Unassembled WGS sequence"/>
</dbReference>
<feature type="transmembrane region" description="Helical" evidence="3">
    <location>
        <begin position="64"/>
        <end position="83"/>
    </location>
</feature>
<evidence type="ECO:0000256" key="2">
    <source>
        <dbReference type="ARBA" id="ARBA00034247"/>
    </source>
</evidence>
<dbReference type="GO" id="GO:0052621">
    <property type="term" value="F:diguanylate cyclase activity"/>
    <property type="evidence" value="ECO:0007669"/>
    <property type="project" value="UniProtKB-EC"/>
</dbReference>
<organism evidence="5 6">
    <name type="scientific">Massilia cavernae</name>
    <dbReference type="NCBI Taxonomy" id="2320864"/>
    <lineage>
        <taxon>Bacteria</taxon>
        <taxon>Pseudomonadati</taxon>
        <taxon>Pseudomonadota</taxon>
        <taxon>Betaproteobacteria</taxon>
        <taxon>Burkholderiales</taxon>
        <taxon>Oxalobacteraceae</taxon>
        <taxon>Telluria group</taxon>
        <taxon>Massilia</taxon>
    </lineage>
</organism>
<feature type="transmembrane region" description="Helical" evidence="3">
    <location>
        <begin position="184"/>
        <end position="207"/>
    </location>
</feature>
<evidence type="ECO:0000313" key="5">
    <source>
        <dbReference type="EMBL" id="RJG08568.1"/>
    </source>
</evidence>
<dbReference type="InterPro" id="IPR000160">
    <property type="entry name" value="GGDEF_dom"/>
</dbReference>
<dbReference type="PANTHER" id="PTHR45138:SF9">
    <property type="entry name" value="DIGUANYLATE CYCLASE DGCM-RELATED"/>
    <property type="match status" value="1"/>
</dbReference>
<sequence>MDITTMVFVLALGNLALCAALFFFEFGSARSPALSTWAIARQCQAAGWLLLYFRGTGVAPDLVSIPLGYTLLFTGVALEAGSLWEAAGRARWRRFIYPALGVAVAAFLACYFIDQLGLRVVASSLILGGFYMAGAVALALGWKGGSMLRRFMVVALAMLSLLVAARGILVLSMPGGWGWLSNSLVQALSSGAFVLLMLLTAFGYLLLAREQLQREIERMEVVDTLTDAPNRRGFFNLLAPWMALARRPGLPTAVVLLDLDQFKRINDSYGHPAGDAVVRAMVDTCKRQLRDSDILGRMAGVEFALLLPRTDLLDALLVAERIRRAIEAAPVKTERALVKMTASFGVTTIRPEDTTVSLFKRADEALRAAKAGGRNKVVQAVTPVAPEAWVTPAS</sequence>
<dbReference type="Pfam" id="PF00990">
    <property type="entry name" value="GGDEF"/>
    <property type="match status" value="1"/>
</dbReference>
<gene>
    <name evidence="5" type="ORF">D3872_23355</name>
</gene>
<evidence type="ECO:0000259" key="4">
    <source>
        <dbReference type="PROSITE" id="PS50887"/>
    </source>
</evidence>
<dbReference type="InterPro" id="IPR029787">
    <property type="entry name" value="Nucleotide_cyclase"/>
</dbReference>
<dbReference type="GO" id="GO:0043709">
    <property type="term" value="P:cell adhesion involved in single-species biofilm formation"/>
    <property type="evidence" value="ECO:0007669"/>
    <property type="project" value="TreeGrafter"/>
</dbReference>
<dbReference type="GO" id="GO:1902201">
    <property type="term" value="P:negative regulation of bacterial-type flagellum-dependent cell motility"/>
    <property type="evidence" value="ECO:0007669"/>
    <property type="project" value="TreeGrafter"/>
</dbReference>
<dbReference type="AlphaFoldDB" id="A0A418X840"/>
<feature type="transmembrane region" description="Helical" evidence="3">
    <location>
        <begin position="120"/>
        <end position="140"/>
    </location>
</feature>
<accession>A0A418X840</accession>
<dbReference type="PROSITE" id="PS50887">
    <property type="entry name" value="GGDEF"/>
    <property type="match status" value="1"/>
</dbReference>
<dbReference type="OrthoDB" id="9813903at2"/>
<dbReference type="SUPFAM" id="SSF55073">
    <property type="entry name" value="Nucleotide cyclase"/>
    <property type="match status" value="1"/>
</dbReference>
<dbReference type="PANTHER" id="PTHR45138">
    <property type="entry name" value="REGULATORY COMPONENTS OF SENSORY TRANSDUCTION SYSTEM"/>
    <property type="match status" value="1"/>
</dbReference>
<evidence type="ECO:0000256" key="3">
    <source>
        <dbReference type="SAM" id="Phobius"/>
    </source>
</evidence>
<feature type="transmembrane region" description="Helical" evidence="3">
    <location>
        <begin position="95"/>
        <end position="114"/>
    </location>
</feature>
<dbReference type="EMBL" id="QYUP01000179">
    <property type="protein sequence ID" value="RJG08568.1"/>
    <property type="molecule type" value="Genomic_DNA"/>
</dbReference>
<dbReference type="NCBIfam" id="TIGR00254">
    <property type="entry name" value="GGDEF"/>
    <property type="match status" value="1"/>
</dbReference>
<keyword evidence="6" id="KW-1185">Reference proteome</keyword>
<name>A0A418X840_9BURK</name>
<dbReference type="InterPro" id="IPR050469">
    <property type="entry name" value="Diguanylate_Cyclase"/>
</dbReference>